<evidence type="ECO:0000313" key="2">
    <source>
        <dbReference type="Proteomes" id="UP000054773"/>
    </source>
</evidence>
<gene>
    <name evidence="1" type="ORF">Lery_1858</name>
</gene>
<name>A0A0W0TKG3_LEGER</name>
<evidence type="ECO:0000313" key="1">
    <source>
        <dbReference type="EMBL" id="KTC96066.1"/>
    </source>
</evidence>
<accession>A0A0W0TKG3</accession>
<reference evidence="1 2" key="1">
    <citation type="submission" date="2015-11" db="EMBL/GenBank/DDBJ databases">
        <title>Genomic analysis of 38 Legionella species identifies large and diverse effector repertoires.</title>
        <authorList>
            <person name="Burstein D."/>
            <person name="Amaro F."/>
            <person name="Zusman T."/>
            <person name="Lifshitz Z."/>
            <person name="Cohen O."/>
            <person name="Gilbert J.A."/>
            <person name="Pupko T."/>
            <person name="Shuman H.A."/>
            <person name="Segal G."/>
        </authorList>
    </citation>
    <scope>NUCLEOTIDE SEQUENCE [LARGE SCALE GENOMIC DNA]</scope>
    <source>
        <strain evidence="1 2">SE-32A-C8</strain>
    </source>
</reference>
<organism evidence="1 2">
    <name type="scientific">Legionella erythra</name>
    <dbReference type="NCBI Taxonomy" id="448"/>
    <lineage>
        <taxon>Bacteria</taxon>
        <taxon>Pseudomonadati</taxon>
        <taxon>Pseudomonadota</taxon>
        <taxon>Gammaproteobacteria</taxon>
        <taxon>Legionellales</taxon>
        <taxon>Legionellaceae</taxon>
        <taxon>Legionella</taxon>
    </lineage>
</organism>
<dbReference type="RefSeq" id="WP_131751016.1">
    <property type="nucleotide sequence ID" value="NZ_CAAAHY010000007.1"/>
</dbReference>
<comment type="caution">
    <text evidence="1">The sequence shown here is derived from an EMBL/GenBank/DDBJ whole genome shotgun (WGS) entry which is preliminary data.</text>
</comment>
<dbReference type="OrthoDB" id="5651600at2"/>
<proteinExistence type="predicted"/>
<protein>
    <submittedName>
        <fullName evidence="1">Uncharacterized protein</fullName>
    </submittedName>
</protein>
<sequence length="320" mass="35777">MIPPKLTVAKDSHFFIALCQYKTHSFVNAGIILNKEVRLLASFGKVSAIEPTCAYFIKTLFSQTKAHIRSEPLIGNGNIDATPVTYKAYEISYRQYVEFLLYMKQIAKNQQSPSLTAYCPSPDKAAITLVWQSLDCLEDAENLNNNDQHQHLNLITNSCRHSALTLLRQGTGLKHPGSGVSSFFFKQLPLTTTLETDAMGLDDSLYLLPLPPEAYAVPDSPLHNILQPLYLRLDNLTVSHQANPLTRQKFSAIKALYLSLTQSQPTSMALLLERLTAWVKNNQTLIGSHRQSHWISFPTATEKVFDALLKDVAAQTKIAF</sequence>
<dbReference type="Proteomes" id="UP000054773">
    <property type="component" value="Unassembled WGS sequence"/>
</dbReference>
<keyword evidence="2" id="KW-1185">Reference proteome</keyword>
<dbReference type="EMBL" id="LNYA01000030">
    <property type="protein sequence ID" value="KTC96066.1"/>
    <property type="molecule type" value="Genomic_DNA"/>
</dbReference>
<dbReference type="AlphaFoldDB" id="A0A0W0TKG3"/>
<dbReference type="PATRIC" id="fig|448.7.peg.1946"/>